<dbReference type="AlphaFoldDB" id="A0A252F1A5"/>
<reference evidence="1 2" key="1">
    <citation type="submission" date="2017-05" db="EMBL/GenBank/DDBJ databases">
        <title>Butyricicoccus porcorum sp. nov. a butyrate-producing bacterium from the swine intestinal tract.</title>
        <authorList>
            <person name="Trachsel J."/>
            <person name="Humphrey S."/>
            <person name="Allen H.K."/>
        </authorList>
    </citation>
    <scope>NUCLEOTIDE SEQUENCE [LARGE SCALE GENOMIC DNA]</scope>
    <source>
        <strain evidence="1">BB10</strain>
    </source>
</reference>
<evidence type="ECO:0000313" key="2">
    <source>
        <dbReference type="Proteomes" id="UP000194903"/>
    </source>
</evidence>
<evidence type="ECO:0000313" key="1">
    <source>
        <dbReference type="EMBL" id="OUM19578.1"/>
    </source>
</evidence>
<sequence length="72" mass="9388">MKRYYIVRERKYKKFTSYVIYEREYRTEIWKRIRKVRYHEYYVGSYRDYQLDNLQDNDIKEAITNYKERHSK</sequence>
<dbReference type="EMBL" id="NHOC01000014">
    <property type="protein sequence ID" value="OUM19578.1"/>
    <property type="molecule type" value="Genomic_DNA"/>
</dbReference>
<organism evidence="1 2">
    <name type="scientific">Butyricicoccus porcorum</name>
    <dbReference type="NCBI Taxonomy" id="1945634"/>
    <lineage>
        <taxon>Bacteria</taxon>
        <taxon>Bacillati</taxon>
        <taxon>Bacillota</taxon>
        <taxon>Clostridia</taxon>
        <taxon>Eubacteriales</taxon>
        <taxon>Butyricicoccaceae</taxon>
        <taxon>Butyricicoccus</taxon>
    </lineage>
</organism>
<dbReference type="Proteomes" id="UP000194903">
    <property type="component" value="Unassembled WGS sequence"/>
</dbReference>
<name>A0A252F1A5_9FIRM</name>
<keyword evidence="2" id="KW-1185">Reference proteome</keyword>
<accession>A0A252F1A5</accession>
<gene>
    <name evidence="1" type="ORF">CBW42_12420</name>
</gene>
<comment type="caution">
    <text evidence="1">The sequence shown here is derived from an EMBL/GenBank/DDBJ whole genome shotgun (WGS) entry which is preliminary data.</text>
</comment>
<protein>
    <submittedName>
        <fullName evidence="1">Uncharacterized protein</fullName>
    </submittedName>
</protein>
<proteinExistence type="predicted"/>
<dbReference type="RefSeq" id="WP_087022088.1">
    <property type="nucleotide sequence ID" value="NZ_NHOC01000014.1"/>
</dbReference>